<dbReference type="InterPro" id="IPR036291">
    <property type="entry name" value="NAD(P)-bd_dom_sf"/>
</dbReference>
<dbReference type="InterPro" id="IPR008030">
    <property type="entry name" value="NmrA-like"/>
</dbReference>
<reference evidence="4 5" key="2">
    <citation type="journal article" date="2013" name="PLoS Genet.">
        <title>Comparative genome structure, secondary metabolite, and effector coding capacity across Cochliobolus pathogens.</title>
        <authorList>
            <person name="Condon B.J."/>
            <person name="Leng Y."/>
            <person name="Wu D."/>
            <person name="Bushley K.E."/>
            <person name="Ohm R.A."/>
            <person name="Otillar R."/>
            <person name="Martin J."/>
            <person name="Schackwitz W."/>
            <person name="Grimwood J."/>
            <person name="MohdZainudin N."/>
            <person name="Xue C."/>
            <person name="Wang R."/>
            <person name="Manning V.A."/>
            <person name="Dhillon B."/>
            <person name="Tu Z.J."/>
            <person name="Steffenson B.J."/>
            <person name="Salamov A."/>
            <person name="Sun H."/>
            <person name="Lowry S."/>
            <person name="LaButti K."/>
            <person name="Han J."/>
            <person name="Copeland A."/>
            <person name="Lindquist E."/>
            <person name="Barry K."/>
            <person name="Schmutz J."/>
            <person name="Baker S.E."/>
            <person name="Ciuffetti L.M."/>
            <person name="Grigoriev I.V."/>
            <person name="Zhong S."/>
            <person name="Turgeon B.G."/>
        </authorList>
    </citation>
    <scope>NUCLEOTIDE SEQUENCE [LARGE SCALE GENOMIC DNA]</scope>
    <source>
        <strain evidence="5">28A</strain>
    </source>
</reference>
<dbReference type="Gene3D" id="3.90.25.10">
    <property type="entry name" value="UDP-galactose 4-epimerase, domain 1"/>
    <property type="match status" value="1"/>
</dbReference>
<dbReference type="PANTHER" id="PTHR47706">
    <property type="entry name" value="NMRA-LIKE FAMILY PROTEIN"/>
    <property type="match status" value="1"/>
</dbReference>
<dbReference type="GO" id="GO:0016491">
    <property type="term" value="F:oxidoreductase activity"/>
    <property type="evidence" value="ECO:0007669"/>
    <property type="project" value="UniProtKB-KW"/>
</dbReference>
<sequence>MAAIKRVALIGASGKLGPSILNAFLENGNFDITVLSRKSSAAVFPPAVKTIKTEFDYDSLRVAFSGQDAVISIVGNARASDQKLYIDAAIAAGVKRFVPSDFGGWTPDATILDKNKLFGPKVEIAEYLKKMESETFSWSAIINGPVFDLSMKVGFLGYDLKSKTAQIWDDGEAKFSSATLSTIAKAAVRILEPVHVEQTKNQDIFVLSFTTTQNQILDILEKLTGKWSVEKVDSKSLIADLHKRLATGEFGPQVVYGLIKAGTFAADAGNPGDYSHLSWNEKLHLDLEDLETVLANISKDVSS</sequence>
<dbReference type="InterPro" id="IPR045312">
    <property type="entry name" value="PCBER-like"/>
</dbReference>
<dbReference type="SUPFAM" id="SSF51735">
    <property type="entry name" value="NAD(P)-binding Rossmann-fold domains"/>
    <property type="match status" value="1"/>
</dbReference>
<name>R0IWR3_EXST2</name>
<dbReference type="STRING" id="671987.R0IWR3"/>
<organism evidence="4 5">
    <name type="scientific">Exserohilum turcicum (strain 28A)</name>
    <name type="common">Northern leaf blight fungus</name>
    <name type="synonym">Setosphaeria turcica</name>
    <dbReference type="NCBI Taxonomy" id="671987"/>
    <lineage>
        <taxon>Eukaryota</taxon>
        <taxon>Fungi</taxon>
        <taxon>Dikarya</taxon>
        <taxon>Ascomycota</taxon>
        <taxon>Pezizomycotina</taxon>
        <taxon>Dothideomycetes</taxon>
        <taxon>Pleosporomycetidae</taxon>
        <taxon>Pleosporales</taxon>
        <taxon>Pleosporineae</taxon>
        <taxon>Pleosporaceae</taxon>
        <taxon>Exserohilum</taxon>
    </lineage>
</organism>
<dbReference type="RefSeq" id="XP_008022861.1">
    <property type="nucleotide sequence ID" value="XM_008024670.1"/>
</dbReference>
<dbReference type="Pfam" id="PF05368">
    <property type="entry name" value="NmrA"/>
    <property type="match status" value="1"/>
</dbReference>
<dbReference type="GeneID" id="19403013"/>
<evidence type="ECO:0000313" key="5">
    <source>
        <dbReference type="Proteomes" id="UP000016935"/>
    </source>
</evidence>
<proteinExistence type="predicted"/>
<evidence type="ECO:0000313" key="4">
    <source>
        <dbReference type="EMBL" id="EOA89180.1"/>
    </source>
</evidence>
<evidence type="ECO:0000259" key="3">
    <source>
        <dbReference type="Pfam" id="PF05368"/>
    </source>
</evidence>
<dbReference type="CDD" id="cd05259">
    <property type="entry name" value="PCBER_SDR_a"/>
    <property type="match status" value="1"/>
</dbReference>
<dbReference type="HOGENOM" id="CLU_044876_3_3_1"/>
<dbReference type="Gene3D" id="3.40.50.720">
    <property type="entry name" value="NAD(P)-binding Rossmann-like Domain"/>
    <property type="match status" value="1"/>
</dbReference>
<protein>
    <recommendedName>
        <fullName evidence="3">NmrA-like domain-containing protein</fullName>
    </recommendedName>
</protein>
<dbReference type="AlphaFoldDB" id="R0IWR3"/>
<reference evidence="4 5" key="1">
    <citation type="journal article" date="2012" name="PLoS Pathog.">
        <title>Diverse lifestyles and strategies of plant pathogenesis encoded in the genomes of eighteen Dothideomycetes fungi.</title>
        <authorList>
            <person name="Ohm R.A."/>
            <person name="Feau N."/>
            <person name="Henrissat B."/>
            <person name="Schoch C.L."/>
            <person name="Horwitz B.A."/>
            <person name="Barry K.W."/>
            <person name="Condon B.J."/>
            <person name="Copeland A.C."/>
            <person name="Dhillon B."/>
            <person name="Glaser F."/>
            <person name="Hesse C.N."/>
            <person name="Kosti I."/>
            <person name="LaButti K."/>
            <person name="Lindquist E.A."/>
            <person name="Lucas S."/>
            <person name="Salamov A.A."/>
            <person name="Bradshaw R.E."/>
            <person name="Ciuffetti L."/>
            <person name="Hamelin R.C."/>
            <person name="Kema G.H.J."/>
            <person name="Lawrence C."/>
            <person name="Scott J.A."/>
            <person name="Spatafora J.W."/>
            <person name="Turgeon B.G."/>
            <person name="de Wit P.J.G.M."/>
            <person name="Zhong S."/>
            <person name="Goodwin S.B."/>
            <person name="Grigoriev I.V."/>
        </authorList>
    </citation>
    <scope>NUCLEOTIDE SEQUENCE [LARGE SCALE GENOMIC DNA]</scope>
    <source>
        <strain evidence="5">28A</strain>
    </source>
</reference>
<evidence type="ECO:0000256" key="1">
    <source>
        <dbReference type="ARBA" id="ARBA00022857"/>
    </source>
</evidence>
<dbReference type="InterPro" id="IPR051609">
    <property type="entry name" value="NmrA/Isoflavone_reductase-like"/>
</dbReference>
<dbReference type="EMBL" id="KB908515">
    <property type="protein sequence ID" value="EOA89180.1"/>
    <property type="molecule type" value="Genomic_DNA"/>
</dbReference>
<dbReference type="eggNOG" id="ENOG502S12R">
    <property type="taxonomic scope" value="Eukaryota"/>
</dbReference>
<dbReference type="OrthoDB" id="9984533at2759"/>
<feature type="domain" description="NmrA-like" evidence="3">
    <location>
        <begin position="5"/>
        <end position="227"/>
    </location>
</feature>
<dbReference type="Proteomes" id="UP000016935">
    <property type="component" value="Unassembled WGS sequence"/>
</dbReference>
<keyword evidence="5" id="KW-1185">Reference proteome</keyword>
<accession>R0IWR3</accession>
<evidence type="ECO:0000256" key="2">
    <source>
        <dbReference type="ARBA" id="ARBA00023002"/>
    </source>
</evidence>
<keyword evidence="2" id="KW-0560">Oxidoreductase</keyword>
<gene>
    <name evidence="4" type="ORF">SETTUDRAFT_26405</name>
</gene>
<keyword evidence="1" id="KW-0521">NADP</keyword>
<dbReference type="PANTHER" id="PTHR47706:SF9">
    <property type="entry name" value="NMRA-LIKE DOMAIN-CONTAINING PROTEIN-RELATED"/>
    <property type="match status" value="1"/>
</dbReference>